<protein>
    <submittedName>
        <fullName evidence="2">Uncharacterized protein</fullName>
    </submittedName>
</protein>
<evidence type="ECO:0000313" key="3">
    <source>
        <dbReference type="Proteomes" id="UP000735302"/>
    </source>
</evidence>
<feature type="region of interest" description="Disordered" evidence="1">
    <location>
        <begin position="50"/>
        <end position="72"/>
    </location>
</feature>
<feature type="compositionally biased region" description="Basic and acidic residues" evidence="1">
    <location>
        <begin position="57"/>
        <end position="72"/>
    </location>
</feature>
<evidence type="ECO:0000313" key="2">
    <source>
        <dbReference type="EMBL" id="GFO38574.1"/>
    </source>
</evidence>
<name>A0AAV4D311_9GAST</name>
<gene>
    <name evidence="2" type="ORF">PoB_006507900</name>
</gene>
<accession>A0AAV4D311</accession>
<reference evidence="2 3" key="1">
    <citation type="journal article" date="2021" name="Elife">
        <title>Chloroplast acquisition without the gene transfer in kleptoplastic sea slugs, Plakobranchus ocellatus.</title>
        <authorList>
            <person name="Maeda T."/>
            <person name="Takahashi S."/>
            <person name="Yoshida T."/>
            <person name="Shimamura S."/>
            <person name="Takaki Y."/>
            <person name="Nagai Y."/>
            <person name="Toyoda A."/>
            <person name="Suzuki Y."/>
            <person name="Arimoto A."/>
            <person name="Ishii H."/>
            <person name="Satoh N."/>
            <person name="Nishiyama T."/>
            <person name="Hasebe M."/>
            <person name="Maruyama T."/>
            <person name="Minagawa J."/>
            <person name="Obokata J."/>
            <person name="Shigenobu S."/>
        </authorList>
    </citation>
    <scope>NUCLEOTIDE SEQUENCE [LARGE SCALE GENOMIC DNA]</scope>
</reference>
<comment type="caution">
    <text evidence="2">The sequence shown here is derived from an EMBL/GenBank/DDBJ whole genome shotgun (WGS) entry which is preliminary data.</text>
</comment>
<sequence length="89" mass="10191">MSPIDLVKPAPRDRKSLNCDSFKQGKLAESRLRCSFLQPLLHSAFCPCQQSKPVTAPKEREKNKKKAPRPEEDTLLPLQSIARCVWTWD</sequence>
<dbReference type="Proteomes" id="UP000735302">
    <property type="component" value="Unassembled WGS sequence"/>
</dbReference>
<dbReference type="AlphaFoldDB" id="A0AAV4D311"/>
<proteinExistence type="predicted"/>
<keyword evidence="3" id="KW-1185">Reference proteome</keyword>
<organism evidence="2 3">
    <name type="scientific">Plakobranchus ocellatus</name>
    <dbReference type="NCBI Taxonomy" id="259542"/>
    <lineage>
        <taxon>Eukaryota</taxon>
        <taxon>Metazoa</taxon>
        <taxon>Spiralia</taxon>
        <taxon>Lophotrochozoa</taxon>
        <taxon>Mollusca</taxon>
        <taxon>Gastropoda</taxon>
        <taxon>Heterobranchia</taxon>
        <taxon>Euthyneura</taxon>
        <taxon>Panpulmonata</taxon>
        <taxon>Sacoglossa</taxon>
        <taxon>Placobranchoidea</taxon>
        <taxon>Plakobranchidae</taxon>
        <taxon>Plakobranchus</taxon>
    </lineage>
</organism>
<dbReference type="EMBL" id="BLXT01007322">
    <property type="protein sequence ID" value="GFO38574.1"/>
    <property type="molecule type" value="Genomic_DNA"/>
</dbReference>
<evidence type="ECO:0000256" key="1">
    <source>
        <dbReference type="SAM" id="MobiDB-lite"/>
    </source>
</evidence>